<dbReference type="Pfam" id="PF23109">
    <property type="entry name" value="ARCH_RTEL1"/>
    <property type="match status" value="1"/>
</dbReference>
<feature type="region of interest" description="Disordered" evidence="20">
    <location>
        <begin position="244"/>
        <end position="305"/>
    </location>
</feature>
<dbReference type="EC" id="5.6.2.3" evidence="17"/>
<feature type="region of interest" description="Disordered" evidence="20">
    <location>
        <begin position="192"/>
        <end position="224"/>
    </location>
</feature>
<evidence type="ECO:0000259" key="22">
    <source>
        <dbReference type="PROSITE" id="PS51193"/>
    </source>
</evidence>
<dbReference type="Pfam" id="PF13307">
    <property type="entry name" value="Helicase_C_2"/>
    <property type="match status" value="1"/>
</dbReference>
<dbReference type="GO" id="GO:0005634">
    <property type="term" value="C:nucleus"/>
    <property type="evidence" value="ECO:0007669"/>
    <property type="project" value="UniProtKB-SubCell"/>
</dbReference>
<dbReference type="InterPro" id="IPR014013">
    <property type="entry name" value="Helic_SF1/SF2_ATP-bd_DinG/Rad3"/>
</dbReference>
<dbReference type="EnsemblMetazoa" id="XM_038198690.1">
    <property type="protein sequence ID" value="XP_038054618.1"/>
    <property type="gene ID" value="LOC119726834"/>
</dbReference>
<evidence type="ECO:0000256" key="13">
    <source>
        <dbReference type="ARBA" id="ARBA00023125"/>
    </source>
</evidence>
<feature type="transmembrane region" description="Helical" evidence="21">
    <location>
        <begin position="618"/>
        <end position="639"/>
    </location>
</feature>
<evidence type="ECO:0000256" key="11">
    <source>
        <dbReference type="ARBA" id="ARBA00023004"/>
    </source>
</evidence>
<evidence type="ECO:0000256" key="9">
    <source>
        <dbReference type="ARBA" id="ARBA00022806"/>
    </source>
</evidence>
<keyword evidence="16" id="KW-0539">Nucleus</keyword>
<feature type="transmembrane region" description="Helical" evidence="21">
    <location>
        <begin position="774"/>
        <end position="797"/>
    </location>
</feature>
<dbReference type="Pfam" id="PF06733">
    <property type="entry name" value="DEAD_2"/>
    <property type="match status" value="1"/>
</dbReference>
<dbReference type="InterPro" id="IPR010614">
    <property type="entry name" value="RAD3-like_helicase_DEAD"/>
</dbReference>
<evidence type="ECO:0000256" key="21">
    <source>
        <dbReference type="SAM" id="Phobius"/>
    </source>
</evidence>
<dbReference type="SMART" id="SM00487">
    <property type="entry name" value="DEXDc"/>
    <property type="match status" value="1"/>
</dbReference>
<keyword evidence="21" id="KW-1133">Transmembrane helix</keyword>
<evidence type="ECO:0000256" key="20">
    <source>
        <dbReference type="SAM" id="MobiDB-lite"/>
    </source>
</evidence>
<evidence type="ECO:0000256" key="16">
    <source>
        <dbReference type="ARBA" id="ARBA00023242"/>
    </source>
</evidence>
<sequence>MNSEKHSDLQLLVDATNNQANSIGLVVNAKKTDNLTEWKIWNSKEMSPRFDNSNMLIKFSCNCETWQLRRAKRKSWMILTQEPFITMATGGGVVPGTSYTIGGVKVEFPCKAYPTQLSMMSMIIKGIERRQNSLLESPTGSGKSLALLCSCLAWQQNEYKKRNEEDIEAGIFEQNECQGSFVCTCDCSKTSPQQSAKPCTITSPPVENESAPAAAHPSSNNGTCQPANSNGSCCSQEKAPSTSKTEVIVIDDDDDTDFQPSKKRYRTPGASGGVCKKSKGTKGVVFEDPADESPPDAKTNPHTQAHWQMKLKTESVSEDSAKSSCPCPCHSSKVKDLEGKQKDTYKCRKIPKIYFGTRTHKQIAQIVRELGRTAYKDVPMCILGSREYTCVHPDVSRSFNKNDGCKELLDGRNGRSCRYYNGAHKMKNQWQLRDRGLTEAWDIEDLVSLGKKIKACPYFAVRSLKDEADIIFCPYNYLIDPMIRMTMDINMKNQIVVLDEAHNIEDSARDAASCSVTADQLEETVAELDNHIKQEWREYHCRVMHTVSAALLEWVQSHSTKLTQRDFERALHVWSGAEIVKVLSELGITKDTLASFQHHLAAIVEEAEPIKKEQENGVILSSIASMTLKGLFLIFGFLFKDEMKYMKDFKVAIVRTAAKSNRFHKTDNRWISKRRSSDQSQTLTLNFWCLNPAVAFTDFGEEVRSIILTSGTLSPMSSFQSELGVAFPIQLEANHVVHTSQVWVGTVAIGTNGGSLNGSYKNAETYSFQDEIGLLLLQVCQVVPYGVLCFLPSYGMMSKLSQRWKNTGLWDQLEKVKVVMSEARGADKVNFDEHLREFYEVIKDSENTDIENQSVTGAVFLAVCRGKVSEGMDFADNNARAVMTIGIPFPSIKDTQVELKRQYNDQYSSSRGLLTGSEWYEIQAYRAINQALGRCIRHKRDWGALILVDDRFGRNPKKYITGLSKWVRGKVVHHTHARNALASLDEFAKARQLSPCPQLPSLSMCASPSLNESLNATFTPTKDPPATPMTPAPSTPMSTQTFNHNESGMANVLKAMALHSQQSQALATPNLTTPTPMRFFSSAATPSTPFAFGSSATVTKPLNTAQTMDTNQRLVLGPQYWIGPNNEMVPLQPHPVVPSTPVPGRLLEEVDKSGKKIIKLVLGNQGSIIPVQNQIPLSNHGQNIPPLSTVVSSSTSAASIPSVETTSVAKGETPTKSNSTVRLQSDASLKEGIGKLEVDNKSSQENSTALSLKPGNTPWKRTGSSLSPETVNQQEFNDVKTPRGKLDFEEVVNGLPGQGNTDNGKLDPSEVVNPRKEASQKDSDHQMEAYRTEYDNTPLLFDSDDEGVEDRSPCPKVTNRGPPNTNCMSSKREVKEDNLKENNEDVSGIQQLRHVRQATPVKNLKSSDTNLKTPNSKNLANQNHASAKKAKATNLGSEEGGHQGRQTRSRDKMLLRRSSRSRRRSEDVKDDVGQGDFLDDIAHNGNNQKQNCDEALCRFGLFCATCNCCFTENLDEVSRVSDGKTIKGFSYLGSQAKLTNSRTRKLSHAVGKFCQCPERVNTAEGREKHPQVDGRFYRISAVSGLKNISTEIENSLRSQRDFALNAHWSEKDQCCYQPIMCAVCQTRRNVTPAVIGYKLVAIGQHHDNSVSPGQVWLFPKDVTHCRRFTTKNESDCELQK</sequence>
<evidence type="ECO:0000256" key="12">
    <source>
        <dbReference type="ARBA" id="ARBA00023014"/>
    </source>
</evidence>
<organism evidence="23 24">
    <name type="scientific">Patiria miniata</name>
    <name type="common">Bat star</name>
    <name type="synonym">Asterina miniata</name>
    <dbReference type="NCBI Taxonomy" id="46514"/>
    <lineage>
        <taxon>Eukaryota</taxon>
        <taxon>Metazoa</taxon>
        <taxon>Echinodermata</taxon>
        <taxon>Eleutherozoa</taxon>
        <taxon>Asterozoa</taxon>
        <taxon>Asteroidea</taxon>
        <taxon>Valvatacea</taxon>
        <taxon>Valvatida</taxon>
        <taxon>Asterinidae</taxon>
        <taxon>Patiria</taxon>
    </lineage>
</organism>
<keyword evidence="12" id="KW-0411">Iron-sulfur</keyword>
<evidence type="ECO:0000256" key="10">
    <source>
        <dbReference type="ARBA" id="ARBA00022840"/>
    </source>
</evidence>
<evidence type="ECO:0000256" key="4">
    <source>
        <dbReference type="ARBA" id="ARBA00022485"/>
    </source>
</evidence>
<dbReference type="GO" id="GO:1990918">
    <property type="term" value="P:double-strand break repair involved in meiotic recombination"/>
    <property type="evidence" value="ECO:0007669"/>
    <property type="project" value="TreeGrafter"/>
</dbReference>
<comment type="subcellular location">
    <subcellularLocation>
        <location evidence="2">Nucleus</location>
    </subcellularLocation>
</comment>
<dbReference type="InterPro" id="IPR027417">
    <property type="entry name" value="P-loop_NTPase"/>
</dbReference>
<dbReference type="InterPro" id="IPR006555">
    <property type="entry name" value="ATP-dep_Helicase_C"/>
</dbReference>
<evidence type="ECO:0000256" key="19">
    <source>
        <dbReference type="ARBA" id="ARBA00082714"/>
    </source>
</evidence>
<dbReference type="GO" id="GO:0005524">
    <property type="term" value="F:ATP binding"/>
    <property type="evidence" value="ECO:0007669"/>
    <property type="project" value="UniProtKB-KW"/>
</dbReference>
<evidence type="ECO:0000256" key="14">
    <source>
        <dbReference type="ARBA" id="ARBA00023204"/>
    </source>
</evidence>
<comment type="catalytic activity">
    <reaction evidence="18">
        <text>ATP + H2O = ADP + phosphate + H(+)</text>
        <dbReference type="Rhea" id="RHEA:13065"/>
        <dbReference type="ChEBI" id="CHEBI:15377"/>
        <dbReference type="ChEBI" id="CHEBI:15378"/>
        <dbReference type="ChEBI" id="CHEBI:30616"/>
        <dbReference type="ChEBI" id="CHEBI:43474"/>
        <dbReference type="ChEBI" id="CHEBI:456216"/>
        <dbReference type="EC" id="5.6.2.3"/>
    </reaction>
</comment>
<dbReference type="GO" id="GO:0046872">
    <property type="term" value="F:metal ion binding"/>
    <property type="evidence" value="ECO:0007669"/>
    <property type="project" value="UniProtKB-KW"/>
</dbReference>
<feature type="compositionally biased region" description="Basic and acidic residues" evidence="20">
    <location>
        <begin position="1370"/>
        <end position="1383"/>
    </location>
</feature>
<evidence type="ECO:0000256" key="6">
    <source>
        <dbReference type="ARBA" id="ARBA00022741"/>
    </source>
</evidence>
<evidence type="ECO:0000256" key="7">
    <source>
        <dbReference type="ARBA" id="ARBA00022763"/>
    </source>
</evidence>
<dbReference type="CDD" id="cd18788">
    <property type="entry name" value="SF2_C_XPD"/>
    <property type="match status" value="1"/>
</dbReference>
<keyword evidence="15" id="KW-0413">Isomerase</keyword>
<dbReference type="GO" id="GO:0006289">
    <property type="term" value="P:nucleotide-excision repair"/>
    <property type="evidence" value="ECO:0007669"/>
    <property type="project" value="TreeGrafter"/>
</dbReference>
<keyword evidence="5" id="KW-0479">Metal-binding</keyword>
<feature type="compositionally biased region" description="Basic and acidic residues" evidence="20">
    <location>
        <begin position="1228"/>
        <end position="1242"/>
    </location>
</feature>
<evidence type="ECO:0000256" key="8">
    <source>
        <dbReference type="ARBA" id="ARBA00022801"/>
    </source>
</evidence>
<evidence type="ECO:0000256" key="18">
    <source>
        <dbReference type="ARBA" id="ARBA00048954"/>
    </source>
</evidence>
<dbReference type="FunFam" id="3.40.50.300:FF:000731">
    <property type="entry name" value="Fanconi anemia group J protein homolog"/>
    <property type="match status" value="1"/>
</dbReference>
<feature type="compositionally biased region" description="Basic and acidic residues" evidence="20">
    <location>
        <begin position="1304"/>
        <end position="1334"/>
    </location>
</feature>
<dbReference type="InterPro" id="IPR013020">
    <property type="entry name" value="Rad3/Chl1-like"/>
</dbReference>
<keyword evidence="8" id="KW-0378">Hydrolase</keyword>
<dbReference type="SMART" id="SM00491">
    <property type="entry name" value="HELICc2"/>
    <property type="match status" value="1"/>
</dbReference>
<evidence type="ECO:0000256" key="1">
    <source>
        <dbReference type="ARBA" id="ARBA00001966"/>
    </source>
</evidence>
<accession>A0A913ZS73</accession>
<name>A0A913ZS73_PATMI</name>
<protein>
    <recommendedName>
        <fullName evidence="17">DNA 5'-3' helicase</fullName>
        <ecNumber evidence="17">5.6.2.3</ecNumber>
    </recommendedName>
    <alternativeName>
        <fullName evidence="19">DNA 5'-3' helicase FANCJ</fullName>
    </alternativeName>
</protein>
<keyword evidence="11" id="KW-0408">Iron</keyword>
<feature type="region of interest" description="Disordered" evidence="20">
    <location>
        <begin position="1201"/>
        <end position="1479"/>
    </location>
</feature>
<keyword evidence="7" id="KW-0227">DNA damage</keyword>
<feature type="compositionally biased region" description="Polar residues" evidence="20">
    <location>
        <begin position="1202"/>
        <end position="1227"/>
    </location>
</feature>
<proteinExistence type="inferred from homology"/>
<comment type="similarity">
    <text evidence="3">Belongs to the DEAD box helicase family. DEAH subfamily.</text>
</comment>
<reference evidence="23" key="1">
    <citation type="submission" date="2022-11" db="UniProtKB">
        <authorList>
            <consortium name="EnsemblMetazoa"/>
        </authorList>
    </citation>
    <scope>IDENTIFICATION</scope>
</reference>
<keyword evidence="13" id="KW-0238">DNA-binding</keyword>
<feature type="compositionally biased region" description="Basic and acidic residues" evidence="20">
    <location>
        <begin position="1277"/>
        <end position="1288"/>
    </location>
</feature>
<dbReference type="PROSITE" id="PS51193">
    <property type="entry name" value="HELICASE_ATP_BIND_2"/>
    <property type="match status" value="1"/>
</dbReference>
<keyword evidence="24" id="KW-1185">Reference proteome</keyword>
<keyword evidence="9" id="KW-0347">Helicase</keyword>
<dbReference type="OrthoDB" id="19182at2759"/>
<keyword evidence="21" id="KW-0812">Transmembrane</keyword>
<evidence type="ECO:0000256" key="3">
    <source>
        <dbReference type="ARBA" id="ARBA00008792"/>
    </source>
</evidence>
<keyword evidence="21" id="KW-0472">Membrane</keyword>
<feature type="domain" description="Helicase ATP-binding" evidence="22">
    <location>
        <begin position="102"/>
        <end position="548"/>
    </location>
</feature>
<dbReference type="GO" id="GO:0016818">
    <property type="term" value="F:hydrolase activity, acting on acid anhydrides, in phosphorus-containing anhydrides"/>
    <property type="evidence" value="ECO:0007669"/>
    <property type="project" value="InterPro"/>
</dbReference>
<dbReference type="PANTHER" id="PTHR11472:SF47">
    <property type="entry name" value="FANCONI ANEMIA GROUP J PROTEIN"/>
    <property type="match status" value="1"/>
</dbReference>
<dbReference type="Proteomes" id="UP000887568">
    <property type="component" value="Unplaced"/>
</dbReference>
<dbReference type="GO" id="GO:0043139">
    <property type="term" value="F:5'-3' DNA helicase activity"/>
    <property type="evidence" value="ECO:0007669"/>
    <property type="project" value="UniProtKB-EC"/>
</dbReference>
<dbReference type="SMART" id="SM00488">
    <property type="entry name" value="DEXDc2"/>
    <property type="match status" value="1"/>
</dbReference>
<keyword evidence="4" id="KW-0004">4Fe-4S</keyword>
<dbReference type="PANTHER" id="PTHR11472">
    <property type="entry name" value="DNA REPAIR DEAD HELICASE RAD3/XP-D SUBFAMILY MEMBER"/>
    <property type="match status" value="1"/>
</dbReference>
<evidence type="ECO:0000256" key="5">
    <source>
        <dbReference type="ARBA" id="ARBA00022723"/>
    </source>
</evidence>
<feature type="compositionally biased region" description="Low complexity" evidence="20">
    <location>
        <begin position="207"/>
        <end position="221"/>
    </location>
</feature>
<evidence type="ECO:0000256" key="15">
    <source>
        <dbReference type="ARBA" id="ARBA00023235"/>
    </source>
</evidence>
<keyword evidence="10" id="KW-0067">ATP-binding</keyword>
<dbReference type="InterPro" id="IPR057498">
    <property type="entry name" value="Rtel1_ARCH"/>
</dbReference>
<dbReference type="InterPro" id="IPR006554">
    <property type="entry name" value="Helicase-like_DEXD_c2"/>
</dbReference>
<dbReference type="OMA" id="NESDCEL"/>
<dbReference type="NCBIfam" id="TIGR00604">
    <property type="entry name" value="rad3"/>
    <property type="match status" value="1"/>
</dbReference>
<keyword evidence="6" id="KW-0547">Nucleotide-binding</keyword>
<feature type="compositionally biased region" description="Polar residues" evidence="20">
    <location>
        <begin position="192"/>
        <end position="205"/>
    </location>
</feature>
<dbReference type="GO" id="GO:0003677">
    <property type="term" value="F:DNA binding"/>
    <property type="evidence" value="ECO:0007669"/>
    <property type="project" value="UniProtKB-KW"/>
</dbReference>
<evidence type="ECO:0000256" key="2">
    <source>
        <dbReference type="ARBA" id="ARBA00004123"/>
    </source>
</evidence>
<feature type="compositionally biased region" description="Polar residues" evidence="20">
    <location>
        <begin position="1262"/>
        <end position="1276"/>
    </location>
</feature>
<dbReference type="GO" id="GO:0051539">
    <property type="term" value="F:4 iron, 4 sulfur cluster binding"/>
    <property type="evidence" value="ECO:0007669"/>
    <property type="project" value="UniProtKB-KW"/>
</dbReference>
<evidence type="ECO:0000256" key="17">
    <source>
        <dbReference type="ARBA" id="ARBA00044969"/>
    </source>
</evidence>
<comment type="cofactor">
    <cofactor evidence="1">
        <name>[4Fe-4S] cluster</name>
        <dbReference type="ChEBI" id="CHEBI:49883"/>
    </cofactor>
</comment>
<feature type="compositionally biased region" description="Polar residues" evidence="20">
    <location>
        <begin position="1404"/>
        <end position="1425"/>
    </location>
</feature>
<evidence type="ECO:0000313" key="24">
    <source>
        <dbReference type="Proteomes" id="UP000887568"/>
    </source>
</evidence>
<dbReference type="GeneID" id="119726834"/>
<dbReference type="InterPro" id="IPR045028">
    <property type="entry name" value="DinG/Rad3-like"/>
</dbReference>
<dbReference type="Gene3D" id="3.40.50.300">
    <property type="entry name" value="P-loop containing nucleotide triphosphate hydrolases"/>
    <property type="match status" value="3"/>
</dbReference>
<evidence type="ECO:0000313" key="23">
    <source>
        <dbReference type="EnsemblMetazoa" id="XP_038054618.1"/>
    </source>
</evidence>
<keyword evidence="14" id="KW-0234">DNA repair</keyword>
<dbReference type="InterPro" id="IPR014001">
    <property type="entry name" value="Helicase_ATP-bd"/>
</dbReference>
<dbReference type="SUPFAM" id="SSF52540">
    <property type="entry name" value="P-loop containing nucleoside triphosphate hydrolases"/>
    <property type="match status" value="2"/>
</dbReference>
<dbReference type="RefSeq" id="XP_038054618.1">
    <property type="nucleotide sequence ID" value="XM_038198690.1"/>
</dbReference>